<feature type="coiled-coil region" evidence="1">
    <location>
        <begin position="829"/>
        <end position="863"/>
    </location>
</feature>
<dbReference type="Proteomes" id="UP001516061">
    <property type="component" value="Unassembled WGS sequence"/>
</dbReference>
<sequence>MMDCLFDRPAPARPALPEPRRTRWQPLRLGLVELFRYDSEEFWFRDGHLLLRGNNGTGKSKVLSLVLPFLLDAQIKSSRIEPDGDPGKKMAWNLLLGTYPRRTGYTWIEFGRRAADGTPHYLTLGAGLHAVEGRAQVESWFFLLEAAGERPAPRVGQDLWLVNTRRQVLARDKLSEAIDGRGQVFETAQAYRLAVDQRLFGLGDERYGALMDTLIQLRQPQLSRKPDEGALSNALTEALPPLSPDLLGDVADALQRLEEDRQELEGHEALERAVRQFQRRYGQYAATLGRRQARLLRQAQTEFDQASRASTEAREHLQTARQQEAAAEAAFEQTELSVHACRARLDTLRADPTLQDANRLAIAEREARARERAAQDTQRDLEALEHRIAQEASETERLAGQLNALRQARDQARREALHQASGLGLDAEHATHPLFTLDDEALTTLAAPAFDAVCEQLRQSVADRRDAIARLMQHHEALRKVQWQQQEHQRHRDDSQAEADEAIERAARADAAVEQQAQHLIEAWHDHLHGLQALPLSPDERTSALAALADWVRDPQALAPPHRALEDARQRALQALSAQQAALDQTARTLAETRDRLDQERQRLASGEEVTPLAPAWRDPASRVDRPGAPLWQLIEFDDPVPDEARAGLEAALEASGLLDAWVSPDGQLQHDPRHDGAPWQDTQVWVMADAPMLPRAQSLAGWVRGAQVGAGVPPVAAAVVERILGGIACGGDDPGNAVAWVSPQGRFRLGALVGAHTKAAACHLGFAARRAARQRRLAEIEDERHQLAAQQQIHAQHMQQLAVHRAQADGEWRSAPADDALRQAHLEAEASARALTAARTRLQAAEDRCRAARQQVDAARQVLHDDATDLRLPERAEALAALREPLEQLARAQGALVRALQAARLLHPEHQRQQARQARTAQDRAERQSQWGLQRQEAEEARSRWDTLRAAVGAEVDTLRRQIAQAEQQVQAQERALREASQSRQQAGEARAVADARAETTAQAFARSTQARAAAVAQFQRFADTGLLAVALPALPQPEGRQPWTIDPALTLARSAERDLSEVRDDDETRDRLQRQISQDLTELQGALTALGHRAQAESSDFGLVVSVLYQNRAERPDQLAARLADEIAQRRELLTANEREVLENHLQAEIAAEVQKLLKAADRQVEAINAELHKRPTSTGVRYRLRWEPLVEGSEGAPVGLEAARRHLLHTNADLWSAADRRVIGTMLQQRILAERARAEAAGTGSLREQLARALDYRRWHVFRVQRWQDGQWRKLSGPASSGERALGLTVPLFAAVASFYGSGPQARAPRLVLLDEAFAGIDDAARAHCMALIHEFDLDFVITSEREWACYAELPGVSICQLLRREGVEAVLVSRWSWDGRARRREDDPDRRFEPAEA</sequence>
<feature type="region of interest" description="Disordered" evidence="2">
    <location>
        <begin position="975"/>
        <end position="995"/>
    </location>
</feature>
<evidence type="ECO:0000313" key="3">
    <source>
        <dbReference type="EMBL" id="NRT58024.1"/>
    </source>
</evidence>
<dbReference type="EMBL" id="JABSNM010000022">
    <property type="protein sequence ID" value="NRT58024.1"/>
    <property type="molecule type" value="Genomic_DNA"/>
</dbReference>
<dbReference type="InterPro" id="IPR027417">
    <property type="entry name" value="P-loop_NTPase"/>
</dbReference>
<feature type="coiled-coil region" evidence="1">
    <location>
        <begin position="583"/>
        <end position="610"/>
    </location>
</feature>
<evidence type="ECO:0000256" key="1">
    <source>
        <dbReference type="SAM" id="Coils"/>
    </source>
</evidence>
<feature type="coiled-coil region" evidence="1">
    <location>
        <begin position="360"/>
        <end position="415"/>
    </location>
</feature>
<keyword evidence="1" id="KW-0175">Coiled coil</keyword>
<dbReference type="NCBIfam" id="TIGR02680">
    <property type="entry name" value="TIGR02680 family protein"/>
    <property type="match status" value="1"/>
</dbReference>
<feature type="region of interest" description="Disordered" evidence="2">
    <location>
        <begin position="909"/>
        <end position="939"/>
    </location>
</feature>
<protein>
    <submittedName>
        <fullName evidence="3">Uncharacterized protein (TIGR02680 family)</fullName>
    </submittedName>
</protein>
<evidence type="ECO:0000256" key="2">
    <source>
        <dbReference type="SAM" id="MobiDB-lite"/>
    </source>
</evidence>
<dbReference type="InterPro" id="IPR013496">
    <property type="entry name" value="CHP02680"/>
</dbReference>
<evidence type="ECO:0000313" key="4">
    <source>
        <dbReference type="Proteomes" id="UP001516061"/>
    </source>
</evidence>
<comment type="caution">
    <text evidence="3">The sequence shown here is derived from an EMBL/GenBank/DDBJ whole genome shotgun (WGS) entry which is preliminary data.</text>
</comment>
<accession>A0ABX2G6V7</accession>
<organism evidence="3 4">
    <name type="scientific">Sphaerotilus uruguayifluvii</name>
    <dbReference type="NCBI Taxonomy" id="2735897"/>
    <lineage>
        <taxon>Bacteria</taxon>
        <taxon>Pseudomonadati</taxon>
        <taxon>Pseudomonadota</taxon>
        <taxon>Betaproteobacteria</taxon>
        <taxon>Burkholderiales</taxon>
        <taxon>Sphaerotilaceae</taxon>
        <taxon>Sphaerotilus</taxon>
    </lineage>
</organism>
<dbReference type="SUPFAM" id="SSF52540">
    <property type="entry name" value="P-loop containing nucleoside triphosphate hydrolases"/>
    <property type="match status" value="1"/>
</dbReference>
<proteinExistence type="predicted"/>
<name>A0ABX2G6V7_9BURK</name>
<keyword evidence="4" id="KW-1185">Reference proteome</keyword>
<dbReference type="Pfam" id="PF13558">
    <property type="entry name" value="SbcC_Walker_B"/>
    <property type="match status" value="1"/>
</dbReference>
<gene>
    <name evidence="3" type="ORF">HNQ01_003790</name>
</gene>
<reference evidence="3 4" key="1">
    <citation type="submission" date="2020-05" db="EMBL/GenBank/DDBJ databases">
        <title>Genomic Encyclopedia of Type Strains, Phase IV (KMG-V): Genome sequencing to study the core and pangenomes of soil and plant-associated prokaryotes.</title>
        <authorList>
            <person name="Whitman W."/>
        </authorList>
    </citation>
    <scope>NUCLEOTIDE SEQUENCE [LARGE SCALE GENOMIC DNA]</scope>
    <source>
        <strain evidence="3 4">C29</strain>
    </source>
</reference>